<organism evidence="3 4">
    <name type="scientific">Methanoculleus marisnigri</name>
    <dbReference type="NCBI Taxonomy" id="2198"/>
    <lineage>
        <taxon>Archaea</taxon>
        <taxon>Methanobacteriati</taxon>
        <taxon>Methanobacteriota</taxon>
        <taxon>Stenosarchaea group</taxon>
        <taxon>Methanomicrobia</taxon>
        <taxon>Methanomicrobiales</taxon>
        <taxon>Methanomicrobiaceae</taxon>
        <taxon>Methanoculleus</taxon>
    </lineage>
</organism>
<evidence type="ECO:0000313" key="3">
    <source>
        <dbReference type="EMBL" id="KUK98475.1"/>
    </source>
</evidence>
<accession>A0A101IP77</accession>
<feature type="transmembrane region" description="Helical" evidence="2">
    <location>
        <begin position="74"/>
        <end position="94"/>
    </location>
</feature>
<protein>
    <submittedName>
        <fullName evidence="3">Uncharacterized protein</fullName>
    </submittedName>
</protein>
<evidence type="ECO:0000313" key="4">
    <source>
        <dbReference type="Proteomes" id="UP000054598"/>
    </source>
</evidence>
<sequence length="98" mass="10122">MWYNPGTGEWQEVPATVDPATRTVTAQVSHFSLFALTWAAAPPAEATTGPGTTTPGGETPSGPGSQQPVRETPWALIAAGALVVAGALAAGWYFRGKR</sequence>
<feature type="region of interest" description="Disordered" evidence="1">
    <location>
        <begin position="42"/>
        <end position="72"/>
    </location>
</feature>
<dbReference type="PATRIC" id="fig|2198.3.peg.161"/>
<dbReference type="Proteomes" id="UP000054598">
    <property type="component" value="Unassembled WGS sequence"/>
</dbReference>
<keyword evidence="2" id="KW-0472">Membrane</keyword>
<proteinExistence type="predicted"/>
<dbReference type="AlphaFoldDB" id="A0A101IP77"/>
<reference evidence="4" key="1">
    <citation type="journal article" date="2015" name="MBio">
        <title>Genome-Resolved Metagenomic Analysis Reveals Roles for Candidate Phyla and Other Microbial Community Members in Biogeochemical Transformations in Oil Reservoirs.</title>
        <authorList>
            <person name="Hu P."/>
            <person name="Tom L."/>
            <person name="Singh A."/>
            <person name="Thomas B.C."/>
            <person name="Baker B.J."/>
            <person name="Piceno Y.M."/>
            <person name="Andersen G.L."/>
            <person name="Banfield J.F."/>
        </authorList>
    </citation>
    <scope>NUCLEOTIDE SEQUENCE [LARGE SCALE GENOMIC DNA]</scope>
</reference>
<keyword evidence="2" id="KW-1133">Transmembrane helix</keyword>
<dbReference type="EMBL" id="LGHE01000326">
    <property type="protein sequence ID" value="KUK98475.1"/>
    <property type="molecule type" value="Genomic_DNA"/>
</dbReference>
<gene>
    <name evidence="3" type="ORF">XE10_2045</name>
</gene>
<feature type="compositionally biased region" description="Low complexity" evidence="1">
    <location>
        <begin position="42"/>
        <end position="65"/>
    </location>
</feature>
<name>A0A101IP77_9EURY</name>
<evidence type="ECO:0000256" key="1">
    <source>
        <dbReference type="SAM" id="MobiDB-lite"/>
    </source>
</evidence>
<evidence type="ECO:0000256" key="2">
    <source>
        <dbReference type="SAM" id="Phobius"/>
    </source>
</evidence>
<keyword evidence="2" id="KW-0812">Transmembrane</keyword>
<comment type="caution">
    <text evidence="3">The sequence shown here is derived from an EMBL/GenBank/DDBJ whole genome shotgun (WGS) entry which is preliminary data.</text>
</comment>